<evidence type="ECO:0000256" key="6">
    <source>
        <dbReference type="ARBA" id="ARBA00023136"/>
    </source>
</evidence>
<dbReference type="PROSITE" id="PS01246">
    <property type="entry name" value="UPF0003"/>
    <property type="match status" value="1"/>
</dbReference>
<name>A0A2N5XSC5_9HYPH</name>
<dbReference type="SUPFAM" id="SSF50182">
    <property type="entry name" value="Sm-like ribonucleoproteins"/>
    <property type="match status" value="1"/>
</dbReference>
<comment type="caution">
    <text evidence="10">The sequence shown here is derived from an EMBL/GenBank/DDBJ whole genome shotgun (WGS) entry which is preliminary data.</text>
</comment>
<reference evidence="10 11" key="1">
    <citation type="submission" date="2018-01" db="EMBL/GenBank/DDBJ databases">
        <title>The draft genome sequence of Cohaesibacter sp. H1304.</title>
        <authorList>
            <person name="Wang N.-N."/>
            <person name="Du Z.-J."/>
        </authorList>
    </citation>
    <scope>NUCLEOTIDE SEQUENCE [LARGE SCALE GENOMIC DNA]</scope>
    <source>
        <strain evidence="10 11">H1304</strain>
    </source>
</reference>
<dbReference type="InterPro" id="IPR011066">
    <property type="entry name" value="MscS_channel_C_sf"/>
</dbReference>
<dbReference type="SUPFAM" id="SSF82861">
    <property type="entry name" value="Mechanosensitive channel protein MscS (YggB), transmembrane region"/>
    <property type="match status" value="1"/>
</dbReference>
<evidence type="ECO:0000256" key="2">
    <source>
        <dbReference type="ARBA" id="ARBA00008017"/>
    </source>
</evidence>
<dbReference type="InterPro" id="IPR010920">
    <property type="entry name" value="LSM_dom_sf"/>
</dbReference>
<evidence type="ECO:0000259" key="8">
    <source>
        <dbReference type="Pfam" id="PF00924"/>
    </source>
</evidence>
<keyword evidence="11" id="KW-1185">Reference proteome</keyword>
<dbReference type="PANTHER" id="PTHR30221">
    <property type="entry name" value="SMALL-CONDUCTANCE MECHANOSENSITIVE CHANNEL"/>
    <property type="match status" value="1"/>
</dbReference>
<dbReference type="InterPro" id="IPR006685">
    <property type="entry name" value="MscS_channel_2nd"/>
</dbReference>
<evidence type="ECO:0000256" key="7">
    <source>
        <dbReference type="RuleBase" id="RU369025"/>
    </source>
</evidence>
<dbReference type="Proteomes" id="UP000234881">
    <property type="component" value="Unassembled WGS sequence"/>
</dbReference>
<dbReference type="RefSeq" id="WP_101533364.1">
    <property type="nucleotide sequence ID" value="NZ_PKUQ01000016.1"/>
</dbReference>
<evidence type="ECO:0000256" key="4">
    <source>
        <dbReference type="ARBA" id="ARBA00022692"/>
    </source>
</evidence>
<feature type="domain" description="Mechanosensitive ion channel MscS C-terminal" evidence="9">
    <location>
        <begin position="191"/>
        <end position="271"/>
    </location>
</feature>
<protein>
    <recommendedName>
        <fullName evidence="7">Small-conductance mechanosensitive channel</fullName>
    </recommendedName>
</protein>
<keyword evidence="4 7" id="KW-0812">Transmembrane</keyword>
<dbReference type="Gene3D" id="3.30.70.100">
    <property type="match status" value="1"/>
</dbReference>
<evidence type="ECO:0000313" key="10">
    <source>
        <dbReference type="EMBL" id="PLW77347.1"/>
    </source>
</evidence>
<dbReference type="Gene3D" id="2.30.30.60">
    <property type="match status" value="1"/>
</dbReference>
<keyword evidence="7" id="KW-0407">Ion channel</keyword>
<comment type="subunit">
    <text evidence="7">Homoheptamer.</text>
</comment>
<dbReference type="PANTHER" id="PTHR30221:SF1">
    <property type="entry name" value="SMALL-CONDUCTANCE MECHANOSENSITIVE CHANNEL"/>
    <property type="match status" value="1"/>
</dbReference>
<accession>A0A2N5XSC5</accession>
<keyword evidence="7" id="KW-0813">Transport</keyword>
<dbReference type="SUPFAM" id="SSF82689">
    <property type="entry name" value="Mechanosensitive channel protein MscS (YggB), C-terminal domain"/>
    <property type="match status" value="1"/>
</dbReference>
<keyword evidence="7" id="KW-0406">Ion transport</keyword>
<dbReference type="InterPro" id="IPR006686">
    <property type="entry name" value="MscS_channel_CS"/>
</dbReference>
<comment type="similarity">
    <text evidence="2 7">Belongs to the MscS (TC 1.A.23) family.</text>
</comment>
<sequence length="290" mass="31075">MPSDENAVTENLGSAVATVDGLIEGFFSMLPKVVIALVLFILMLVVASIVKALVKRILTSRASSGVGIALGRIVQLVIIFVGLLVSVAIVAPSVGAAELLQILGVGSVAIGFAFRDILQNFLAGLLLLLRQPFVAGDWIQFRGFEGTVQEVSTRSTWVKTFDGSDISIPNGELFKDPVTVMTKDFMIRTDYEIGVGYDADLEQAKSVILDAVESIDAVFDDKKPDIGVSDLAASSVLLRARWWTTTDDVYSTKLAVLQAIKEALDAAGISIPYPHRQLIVYPSATGQKSS</sequence>
<proteinExistence type="inferred from homology"/>
<evidence type="ECO:0000256" key="1">
    <source>
        <dbReference type="ARBA" id="ARBA00004651"/>
    </source>
</evidence>
<keyword evidence="5 7" id="KW-1133">Transmembrane helix</keyword>
<dbReference type="Pfam" id="PF21082">
    <property type="entry name" value="MS_channel_3rd"/>
    <property type="match status" value="1"/>
</dbReference>
<dbReference type="OrthoDB" id="9814206at2"/>
<keyword evidence="7" id="KW-0997">Cell inner membrane</keyword>
<dbReference type="InterPro" id="IPR011014">
    <property type="entry name" value="MscS_channel_TM-2"/>
</dbReference>
<feature type="domain" description="Mechanosensitive ion channel MscS" evidence="8">
    <location>
        <begin position="116"/>
        <end position="178"/>
    </location>
</feature>
<comment type="function">
    <text evidence="7">Mechanosensitive channel that participates in the regulation of osmotic pressure changes within the cell, opening in response to stretch forces in the membrane lipid bilayer, without the need for other proteins. Contributes to normal resistance to hypoosmotic shock. Forms an ion channel of 1.0 nanosiemens conductance with a slight preference for anions.</text>
</comment>
<dbReference type="GO" id="GO:0005886">
    <property type="term" value="C:plasma membrane"/>
    <property type="evidence" value="ECO:0007669"/>
    <property type="project" value="UniProtKB-SubCell"/>
</dbReference>
<dbReference type="InterPro" id="IPR023408">
    <property type="entry name" value="MscS_beta-dom_sf"/>
</dbReference>
<dbReference type="AlphaFoldDB" id="A0A2N5XSC5"/>
<evidence type="ECO:0000259" key="9">
    <source>
        <dbReference type="Pfam" id="PF21082"/>
    </source>
</evidence>
<comment type="caution">
    <text evidence="7">Lacks conserved residue(s) required for the propagation of feature annotation.</text>
</comment>
<evidence type="ECO:0000256" key="5">
    <source>
        <dbReference type="ARBA" id="ARBA00022989"/>
    </source>
</evidence>
<evidence type="ECO:0000313" key="11">
    <source>
        <dbReference type="Proteomes" id="UP000234881"/>
    </source>
</evidence>
<dbReference type="Pfam" id="PF05552">
    <property type="entry name" value="MS_channel_1st_1"/>
    <property type="match status" value="1"/>
</dbReference>
<dbReference type="EMBL" id="PKUQ01000016">
    <property type="protein sequence ID" value="PLW77347.1"/>
    <property type="molecule type" value="Genomic_DNA"/>
</dbReference>
<feature type="transmembrane region" description="Helical" evidence="7">
    <location>
        <begin position="33"/>
        <end position="54"/>
    </location>
</feature>
<dbReference type="Pfam" id="PF00924">
    <property type="entry name" value="MS_channel_2nd"/>
    <property type="match status" value="1"/>
</dbReference>
<gene>
    <name evidence="10" type="ORF">C0081_08365</name>
</gene>
<dbReference type="InterPro" id="IPR049278">
    <property type="entry name" value="MS_channel_C"/>
</dbReference>
<organism evidence="10 11">
    <name type="scientific">Cohaesibacter celericrescens</name>
    <dbReference type="NCBI Taxonomy" id="2067669"/>
    <lineage>
        <taxon>Bacteria</taxon>
        <taxon>Pseudomonadati</taxon>
        <taxon>Pseudomonadota</taxon>
        <taxon>Alphaproteobacteria</taxon>
        <taxon>Hyphomicrobiales</taxon>
        <taxon>Cohaesibacteraceae</taxon>
    </lineage>
</organism>
<dbReference type="GO" id="GO:0008381">
    <property type="term" value="F:mechanosensitive monoatomic ion channel activity"/>
    <property type="evidence" value="ECO:0007669"/>
    <property type="project" value="InterPro"/>
</dbReference>
<dbReference type="InterPro" id="IPR045275">
    <property type="entry name" value="MscS_archaea/bacteria_type"/>
</dbReference>
<keyword evidence="6 7" id="KW-0472">Membrane</keyword>
<evidence type="ECO:0000256" key="3">
    <source>
        <dbReference type="ARBA" id="ARBA00022475"/>
    </source>
</evidence>
<feature type="transmembrane region" description="Helical" evidence="7">
    <location>
        <begin position="66"/>
        <end position="90"/>
    </location>
</feature>
<dbReference type="InterPro" id="IPR008910">
    <property type="entry name" value="MSC_TM_helix"/>
</dbReference>
<comment type="subcellular location">
    <subcellularLocation>
        <location evidence="7">Cell inner membrane</location>
        <topology evidence="7">Multi-pass membrane protein</topology>
    </subcellularLocation>
    <subcellularLocation>
        <location evidence="1">Cell membrane</location>
        <topology evidence="1">Multi-pass membrane protein</topology>
    </subcellularLocation>
</comment>
<dbReference type="Gene3D" id="1.10.287.1260">
    <property type="match status" value="1"/>
</dbReference>
<keyword evidence="3" id="KW-1003">Cell membrane</keyword>